<comment type="subcellular location">
    <subcellularLocation>
        <location evidence="1">Nucleus</location>
    </subcellularLocation>
</comment>
<keyword evidence="15" id="KW-1185">Reference proteome</keyword>
<evidence type="ECO:0000256" key="5">
    <source>
        <dbReference type="ARBA" id="ARBA00022694"/>
    </source>
</evidence>
<evidence type="ECO:0000256" key="12">
    <source>
        <dbReference type="SAM" id="MobiDB-lite"/>
    </source>
</evidence>
<feature type="domain" description="DTW" evidence="13">
    <location>
        <begin position="43"/>
        <end position="227"/>
    </location>
</feature>
<dbReference type="AlphaFoldDB" id="A0A1X2G5S8"/>
<dbReference type="OrthoDB" id="660555at2759"/>
<evidence type="ECO:0000256" key="6">
    <source>
        <dbReference type="ARBA" id="ARBA00023242"/>
    </source>
</evidence>
<dbReference type="InterPro" id="IPR051521">
    <property type="entry name" value="tRNA_Mod/Golgi_Maint"/>
</dbReference>
<dbReference type="EMBL" id="MCGT01000040">
    <property type="protein sequence ID" value="ORX45845.1"/>
    <property type="molecule type" value="Genomic_DNA"/>
</dbReference>
<dbReference type="GO" id="GO:0005634">
    <property type="term" value="C:nucleus"/>
    <property type="evidence" value="ECO:0007669"/>
    <property type="project" value="UniProtKB-SubCell"/>
</dbReference>
<evidence type="ECO:0000256" key="1">
    <source>
        <dbReference type="ARBA" id="ARBA00004123"/>
    </source>
</evidence>
<dbReference type="PANTHER" id="PTHR15627:SF8">
    <property type="entry name" value="TRNA-URIDINE AMINOCARBOXYPROPYLTRANSFERASE 1"/>
    <property type="match status" value="1"/>
</dbReference>
<evidence type="ECO:0000256" key="11">
    <source>
        <dbReference type="ARBA" id="ARBA00048718"/>
    </source>
</evidence>
<reference evidence="14 15" key="1">
    <citation type="submission" date="2016-07" db="EMBL/GenBank/DDBJ databases">
        <title>Pervasive Adenine N6-methylation of Active Genes in Fungi.</title>
        <authorList>
            <consortium name="DOE Joint Genome Institute"/>
            <person name="Mondo S.J."/>
            <person name="Dannebaum R.O."/>
            <person name="Kuo R.C."/>
            <person name="Labutti K."/>
            <person name="Haridas S."/>
            <person name="Kuo A."/>
            <person name="Salamov A."/>
            <person name="Ahrendt S.R."/>
            <person name="Lipzen A."/>
            <person name="Sullivan W."/>
            <person name="Andreopoulos W.B."/>
            <person name="Clum A."/>
            <person name="Lindquist E."/>
            <person name="Daum C."/>
            <person name="Ramamoorthy G.K."/>
            <person name="Gryganskyi A."/>
            <person name="Culley D."/>
            <person name="Magnuson J.K."/>
            <person name="James T.Y."/>
            <person name="O'Malley M.A."/>
            <person name="Stajich J.E."/>
            <person name="Spatafora J.W."/>
            <person name="Visel A."/>
            <person name="Grigoriev I.V."/>
        </authorList>
    </citation>
    <scope>NUCLEOTIDE SEQUENCE [LARGE SCALE GENOMIC DNA]</scope>
    <source>
        <strain evidence="14 15">NRRL 3301</strain>
    </source>
</reference>
<dbReference type="STRING" id="101127.A0A1X2G5S8"/>
<proteinExistence type="inferred from homology"/>
<dbReference type="Proteomes" id="UP000242146">
    <property type="component" value="Unassembled WGS sequence"/>
</dbReference>
<name>A0A1X2G5S8_9FUNG</name>
<evidence type="ECO:0000256" key="3">
    <source>
        <dbReference type="ARBA" id="ARBA00022679"/>
    </source>
</evidence>
<keyword evidence="5" id="KW-0819">tRNA processing</keyword>
<dbReference type="SMART" id="SM01144">
    <property type="entry name" value="DTW"/>
    <property type="match status" value="1"/>
</dbReference>
<comment type="similarity">
    <text evidence="8">Belongs to the TDD superfamily. DTWD1 family.</text>
</comment>
<keyword evidence="3" id="KW-0808">Transferase</keyword>
<dbReference type="EC" id="2.5.1.25" evidence="2"/>
<comment type="caution">
    <text evidence="14">The sequence shown here is derived from an EMBL/GenBank/DDBJ whole genome shotgun (WGS) entry which is preliminary data.</text>
</comment>
<comment type="catalytic activity">
    <reaction evidence="11">
        <text>a uridine in tRNA + S-adenosyl-L-methionine = a 3-[(3S)-3-amino-3-carboxypropyl]uridine in tRNA + S-methyl-5'-thioadenosine + H(+)</text>
        <dbReference type="Rhea" id="RHEA:62432"/>
        <dbReference type="Rhea" id="RHEA-COMP:13339"/>
        <dbReference type="Rhea" id="RHEA-COMP:16092"/>
        <dbReference type="ChEBI" id="CHEBI:15378"/>
        <dbReference type="ChEBI" id="CHEBI:17509"/>
        <dbReference type="ChEBI" id="CHEBI:59789"/>
        <dbReference type="ChEBI" id="CHEBI:65315"/>
        <dbReference type="ChEBI" id="CHEBI:82930"/>
        <dbReference type="EC" id="2.5.1.25"/>
    </reaction>
</comment>
<evidence type="ECO:0000256" key="7">
    <source>
        <dbReference type="ARBA" id="ARBA00037050"/>
    </source>
</evidence>
<evidence type="ECO:0000313" key="14">
    <source>
        <dbReference type="EMBL" id="ORX45845.1"/>
    </source>
</evidence>
<dbReference type="PANTHER" id="PTHR15627">
    <property type="entry name" value="NATURAL KILLER CELL-SPECIFIC ANTIGEN KLIP1"/>
    <property type="match status" value="1"/>
</dbReference>
<comment type="function">
    <text evidence="7">Catalyzes the formation of 3-(3-amino-3-carboxypropyl)uridine (acp3U) at position 20 in the D-loop of several cytoplasmic tRNAs (acp3U(20)).</text>
</comment>
<evidence type="ECO:0000259" key="13">
    <source>
        <dbReference type="SMART" id="SM01144"/>
    </source>
</evidence>
<feature type="region of interest" description="Disordered" evidence="12">
    <location>
        <begin position="246"/>
        <end position="279"/>
    </location>
</feature>
<protein>
    <recommendedName>
        <fullName evidence="9">tRNA-uridine aminocarboxypropyltransferase 1</fullName>
        <ecNumber evidence="2">2.5.1.25</ecNumber>
    </recommendedName>
    <alternativeName>
        <fullName evidence="10">DTW domain-containing protein 1</fullName>
    </alternativeName>
</protein>
<feature type="compositionally biased region" description="Basic and acidic residues" evidence="12">
    <location>
        <begin position="246"/>
        <end position="267"/>
    </location>
</feature>
<evidence type="ECO:0000256" key="10">
    <source>
        <dbReference type="ARBA" id="ARBA00042508"/>
    </source>
</evidence>
<evidence type="ECO:0000256" key="9">
    <source>
        <dbReference type="ARBA" id="ARBA00039242"/>
    </source>
</evidence>
<dbReference type="InterPro" id="IPR005636">
    <property type="entry name" value="DTW"/>
</dbReference>
<gene>
    <name evidence="14" type="ORF">DM01DRAFT_1377877</name>
</gene>
<feature type="compositionally biased region" description="Polar residues" evidence="12">
    <location>
        <begin position="268"/>
        <end position="279"/>
    </location>
</feature>
<evidence type="ECO:0000256" key="8">
    <source>
        <dbReference type="ARBA" id="ARBA00038290"/>
    </source>
</evidence>
<keyword evidence="4" id="KW-0949">S-adenosyl-L-methionine</keyword>
<sequence>MDGKRGRSPSPIQSSLSDLKISDDAVLHQAQDRTLCTHCDKTVKYFCYRCFQVLGCDREKIPTVKLPVPLDVIKHERELDGKSTAVHARIIAPDDVHLYGYNDIPEYEHPERTLLLFPGPDAKTLKEIPRDSFDRIVVLDGTWKQANRMAREAPQLQKLQKITIEPRNTLFWRFQHMSENYLATIEAIYYTYREFADAYEPEDYRGQYDNLLFYYRFFYNLIQTKYKANKRLKFNHRHANKNYIKYEGKDAAEDHSEKDAQTREHDATSNNETSAQDAK</sequence>
<dbReference type="Pfam" id="PF03942">
    <property type="entry name" value="DTW"/>
    <property type="match status" value="1"/>
</dbReference>
<evidence type="ECO:0000256" key="4">
    <source>
        <dbReference type="ARBA" id="ARBA00022691"/>
    </source>
</evidence>
<dbReference type="GO" id="GO:0008033">
    <property type="term" value="P:tRNA processing"/>
    <property type="evidence" value="ECO:0007669"/>
    <property type="project" value="UniProtKB-KW"/>
</dbReference>
<dbReference type="GO" id="GO:0016432">
    <property type="term" value="F:tRNA-uridine aminocarboxypropyltransferase activity"/>
    <property type="evidence" value="ECO:0007669"/>
    <property type="project" value="UniProtKB-EC"/>
</dbReference>
<organism evidence="14 15">
    <name type="scientific">Hesseltinella vesiculosa</name>
    <dbReference type="NCBI Taxonomy" id="101127"/>
    <lineage>
        <taxon>Eukaryota</taxon>
        <taxon>Fungi</taxon>
        <taxon>Fungi incertae sedis</taxon>
        <taxon>Mucoromycota</taxon>
        <taxon>Mucoromycotina</taxon>
        <taxon>Mucoromycetes</taxon>
        <taxon>Mucorales</taxon>
        <taxon>Cunninghamellaceae</taxon>
        <taxon>Hesseltinella</taxon>
    </lineage>
</organism>
<keyword evidence="6" id="KW-0539">Nucleus</keyword>
<accession>A0A1X2G5S8</accession>
<evidence type="ECO:0000256" key="2">
    <source>
        <dbReference type="ARBA" id="ARBA00012386"/>
    </source>
</evidence>
<evidence type="ECO:0000313" key="15">
    <source>
        <dbReference type="Proteomes" id="UP000242146"/>
    </source>
</evidence>